<evidence type="ECO:0000313" key="3">
    <source>
        <dbReference type="WBParaSite" id="HPBE_0002278201-mRNA-1"/>
    </source>
</evidence>
<dbReference type="Proteomes" id="UP000050761">
    <property type="component" value="Unassembled WGS sequence"/>
</dbReference>
<accession>A0A183GJD4</accession>
<keyword evidence="2" id="KW-1185">Reference proteome</keyword>
<reference evidence="1 2" key="1">
    <citation type="submission" date="2018-11" db="EMBL/GenBank/DDBJ databases">
        <authorList>
            <consortium name="Pathogen Informatics"/>
        </authorList>
    </citation>
    <scope>NUCLEOTIDE SEQUENCE [LARGE SCALE GENOMIC DNA]</scope>
</reference>
<gene>
    <name evidence="1" type="ORF">HPBE_LOCUS22781</name>
</gene>
<evidence type="ECO:0000313" key="1">
    <source>
        <dbReference type="EMBL" id="VDP34701.1"/>
    </source>
</evidence>
<dbReference type="WBParaSite" id="HPBE_0002278201-mRNA-1">
    <property type="protein sequence ID" value="HPBE_0002278201-mRNA-1"/>
    <property type="gene ID" value="HPBE_0002278201"/>
</dbReference>
<name>A0A183GJD4_HELPZ</name>
<proteinExistence type="predicted"/>
<organism evidence="2 3">
    <name type="scientific">Heligmosomoides polygyrus</name>
    <name type="common">Parasitic roundworm</name>
    <dbReference type="NCBI Taxonomy" id="6339"/>
    <lineage>
        <taxon>Eukaryota</taxon>
        <taxon>Metazoa</taxon>
        <taxon>Ecdysozoa</taxon>
        <taxon>Nematoda</taxon>
        <taxon>Chromadorea</taxon>
        <taxon>Rhabditida</taxon>
        <taxon>Rhabditina</taxon>
        <taxon>Rhabditomorpha</taxon>
        <taxon>Strongyloidea</taxon>
        <taxon>Heligmosomidae</taxon>
        <taxon>Heligmosomoides</taxon>
    </lineage>
</organism>
<evidence type="ECO:0000313" key="2">
    <source>
        <dbReference type="Proteomes" id="UP000050761"/>
    </source>
</evidence>
<protein>
    <submittedName>
        <fullName evidence="3">Transposase</fullName>
    </submittedName>
</protein>
<dbReference type="AlphaFoldDB" id="A0A183GJD4"/>
<accession>A0A3P8CQW5</accession>
<dbReference type="EMBL" id="UZAH01034355">
    <property type="protein sequence ID" value="VDP34701.1"/>
    <property type="molecule type" value="Genomic_DNA"/>
</dbReference>
<reference evidence="3" key="2">
    <citation type="submission" date="2019-09" db="UniProtKB">
        <authorList>
            <consortium name="WormBaseParasite"/>
        </authorList>
    </citation>
    <scope>IDENTIFICATION</scope>
</reference>
<sequence length="89" mass="9908">MLAVFLQQNTKGVYGIKGTTARYEATLIRGKLDDIPDTSIDNSLKEFHSVRKKANWTITSTVRRIALLLPNRDVRALLPALGTFFSATT</sequence>